<keyword evidence="2 3" id="KW-0694">RNA-binding</keyword>
<dbReference type="PANTHER" id="PTHR34654">
    <property type="entry name" value="UPF0109 PROTEIN SCO5592"/>
    <property type="match status" value="1"/>
</dbReference>
<organism evidence="4 5">
    <name type="scientific">Candidatus Woesebacteria bacterium RIFCSPLOWO2_01_FULL_44_14</name>
    <dbReference type="NCBI Taxonomy" id="1802525"/>
    <lineage>
        <taxon>Bacteria</taxon>
        <taxon>Candidatus Woeseibacteriota</taxon>
    </lineage>
</organism>
<evidence type="ECO:0000256" key="3">
    <source>
        <dbReference type="PROSITE-ProRule" id="PRU00117"/>
    </source>
</evidence>
<dbReference type="InterPro" id="IPR009019">
    <property type="entry name" value="KH_sf_prok-type"/>
</dbReference>
<dbReference type="AlphaFoldDB" id="A0A1F8BXJ9"/>
<proteinExistence type="predicted"/>
<dbReference type="SUPFAM" id="SSF54814">
    <property type="entry name" value="Prokaryotic type KH domain (KH-domain type II)"/>
    <property type="match status" value="1"/>
</dbReference>
<dbReference type="Gene3D" id="3.30.300.20">
    <property type="match status" value="1"/>
</dbReference>
<evidence type="ECO:0000313" key="5">
    <source>
        <dbReference type="Proteomes" id="UP000178429"/>
    </source>
</evidence>
<reference evidence="4 5" key="1">
    <citation type="journal article" date="2016" name="Nat. Commun.">
        <title>Thousands of microbial genomes shed light on interconnected biogeochemical processes in an aquifer system.</title>
        <authorList>
            <person name="Anantharaman K."/>
            <person name="Brown C.T."/>
            <person name="Hug L.A."/>
            <person name="Sharon I."/>
            <person name="Castelle C.J."/>
            <person name="Probst A.J."/>
            <person name="Thomas B.C."/>
            <person name="Singh A."/>
            <person name="Wilkins M.J."/>
            <person name="Karaoz U."/>
            <person name="Brodie E.L."/>
            <person name="Williams K.H."/>
            <person name="Hubbard S.S."/>
            <person name="Banfield J.F."/>
        </authorList>
    </citation>
    <scope>NUCLEOTIDE SEQUENCE [LARGE SCALE GENOMIC DNA]</scope>
</reference>
<accession>A0A1F8BXJ9</accession>
<gene>
    <name evidence="4" type="ORF">A2975_00485</name>
</gene>
<evidence type="ECO:0000313" key="4">
    <source>
        <dbReference type="EMBL" id="OGM68834.1"/>
    </source>
</evidence>
<dbReference type="InterPro" id="IPR015946">
    <property type="entry name" value="KH_dom-like_a/b"/>
</dbReference>
<dbReference type="STRING" id="1802525.A2975_00485"/>
<dbReference type="Proteomes" id="UP000178429">
    <property type="component" value="Unassembled WGS sequence"/>
</dbReference>
<protein>
    <submittedName>
        <fullName evidence="4">Uncharacterized protein</fullName>
    </submittedName>
</protein>
<dbReference type="PROSITE" id="PS50084">
    <property type="entry name" value="KH_TYPE_1"/>
    <property type="match status" value="1"/>
</dbReference>
<evidence type="ECO:0000256" key="1">
    <source>
        <dbReference type="ARBA" id="ARBA00022490"/>
    </source>
</evidence>
<keyword evidence="1" id="KW-0963">Cytoplasm</keyword>
<evidence type="ECO:0000256" key="2">
    <source>
        <dbReference type="ARBA" id="ARBA00022884"/>
    </source>
</evidence>
<dbReference type="InterPro" id="IPR020627">
    <property type="entry name" value="KhpA"/>
</dbReference>
<dbReference type="Pfam" id="PF13083">
    <property type="entry name" value="KH_KhpA-B"/>
    <property type="match status" value="1"/>
</dbReference>
<name>A0A1F8BXJ9_9BACT</name>
<dbReference type="GO" id="GO:0003723">
    <property type="term" value="F:RNA binding"/>
    <property type="evidence" value="ECO:0007669"/>
    <property type="project" value="UniProtKB-UniRule"/>
</dbReference>
<dbReference type="EMBL" id="MGHL01000017">
    <property type="protein sequence ID" value="OGM68834.1"/>
    <property type="molecule type" value="Genomic_DNA"/>
</dbReference>
<dbReference type="PANTHER" id="PTHR34654:SF1">
    <property type="entry name" value="RNA-BINDING PROTEIN KHPA"/>
    <property type="match status" value="1"/>
</dbReference>
<comment type="caution">
    <text evidence="4">The sequence shown here is derived from an EMBL/GenBank/DDBJ whole genome shotgun (WGS) entry which is preliminary data.</text>
</comment>
<sequence>MKDLLMFLIKNIIGSDDFEVSEKVDGNHINLDVVAKPDVIGLIIGREGKTIKSLRKILSVRAVREDKTVSINVTENA</sequence>